<dbReference type="InParanoid" id="A0A804JNH1"/>
<evidence type="ECO:0000313" key="13">
    <source>
        <dbReference type="EnsemblPlants" id="Ma06_p34010.4"/>
    </source>
</evidence>
<dbReference type="PANTHER" id="PTHR24009:SF3">
    <property type="entry name" value="RNA-BINDING (RRM_RBD_RNP MOTIFS) FAMILY PROTEIN-RELATED"/>
    <property type="match status" value="1"/>
</dbReference>
<evidence type="ECO:0000313" key="12">
    <source>
        <dbReference type="EMBL" id="CAG1848227.1"/>
    </source>
</evidence>
<evidence type="ECO:0000256" key="4">
    <source>
        <dbReference type="ARBA" id="ARBA00022884"/>
    </source>
</evidence>
<evidence type="ECO:0000256" key="9">
    <source>
        <dbReference type="SAM" id="SignalP"/>
    </source>
</evidence>
<evidence type="ECO:0000313" key="14">
    <source>
        <dbReference type="Proteomes" id="UP000012960"/>
    </source>
</evidence>
<dbReference type="SUPFAM" id="SSF54928">
    <property type="entry name" value="RNA-binding domain, RBD"/>
    <property type="match status" value="1"/>
</dbReference>
<dbReference type="Gramene" id="Ma06_t34010.4">
    <property type="protein sequence ID" value="Ma06_p34010.4"/>
    <property type="gene ID" value="Ma06_g34010"/>
</dbReference>
<keyword evidence="14" id="KW-1185">Reference proteome</keyword>
<gene>
    <name evidence="12" type="ORF">GSMUA_180220.1</name>
</gene>
<dbReference type="OMA" id="FEMMEHC"/>
<dbReference type="PROSITE" id="PS50102">
    <property type="entry name" value="RRM"/>
    <property type="match status" value="1"/>
</dbReference>
<proteinExistence type="predicted"/>
<feature type="signal peptide" evidence="9">
    <location>
        <begin position="1"/>
        <end position="22"/>
    </location>
</feature>
<feature type="compositionally biased region" description="Polar residues" evidence="8">
    <location>
        <begin position="590"/>
        <end position="607"/>
    </location>
</feature>
<evidence type="ECO:0000256" key="8">
    <source>
        <dbReference type="SAM" id="MobiDB-lite"/>
    </source>
</evidence>
<protein>
    <submittedName>
        <fullName evidence="12">(wild Malaysian banana) hypothetical protein</fullName>
    </submittedName>
</protein>
<dbReference type="InterPro" id="IPR032297">
    <property type="entry name" value="Torus"/>
</dbReference>
<evidence type="ECO:0000256" key="3">
    <source>
        <dbReference type="ARBA" id="ARBA00022833"/>
    </source>
</evidence>
<dbReference type="SUPFAM" id="SSF90229">
    <property type="entry name" value="CCCH zinc finger"/>
    <property type="match status" value="1"/>
</dbReference>
<feature type="domain" description="RRM" evidence="10">
    <location>
        <begin position="402"/>
        <end position="478"/>
    </location>
</feature>
<feature type="chain" id="PRO_5036219983" evidence="9">
    <location>
        <begin position="23"/>
        <end position="689"/>
    </location>
</feature>
<dbReference type="PROSITE" id="PS51257">
    <property type="entry name" value="PROKAR_LIPOPROTEIN"/>
    <property type="match status" value="1"/>
</dbReference>
<dbReference type="EnsemblPlants" id="Ma06_t34010.2">
    <property type="protein sequence ID" value="Ma06_p34010.2"/>
    <property type="gene ID" value="Ma06_g34010"/>
</dbReference>
<dbReference type="EnsemblPlants" id="Ma06_t34010.4">
    <property type="protein sequence ID" value="Ma06_p34010.4"/>
    <property type="gene ID" value="Ma06_g34010"/>
</dbReference>
<dbReference type="InterPro" id="IPR034365">
    <property type="entry name" value="AtC3H46-like_RRM"/>
</dbReference>
<accession>A0A804JNH1</accession>
<dbReference type="InterPro" id="IPR012677">
    <property type="entry name" value="Nucleotide-bd_a/b_plait_sf"/>
</dbReference>
<dbReference type="PANTHER" id="PTHR24009">
    <property type="entry name" value="RNA-BINDING (RRM/RBD/RNP MOTIFS)"/>
    <property type="match status" value="1"/>
</dbReference>
<feature type="zinc finger region" description="C3H1-type" evidence="7">
    <location>
        <begin position="269"/>
        <end position="291"/>
    </location>
</feature>
<dbReference type="CDD" id="cd12458">
    <property type="entry name" value="RRM_AtC3H46_like"/>
    <property type="match status" value="1"/>
</dbReference>
<dbReference type="FunCoup" id="A0A804JNH1">
    <property type="interactions" value="2641"/>
</dbReference>
<dbReference type="PROSITE" id="PS50103">
    <property type="entry name" value="ZF_C3H1"/>
    <property type="match status" value="1"/>
</dbReference>
<dbReference type="AlphaFoldDB" id="A0A804JNH1"/>
<keyword evidence="4 6" id="KW-0694">RNA-binding</keyword>
<dbReference type="Gene3D" id="3.30.70.330">
    <property type="match status" value="1"/>
</dbReference>
<keyword evidence="3 7" id="KW-0862">Zinc</keyword>
<evidence type="ECO:0000259" key="10">
    <source>
        <dbReference type="PROSITE" id="PS50102"/>
    </source>
</evidence>
<feature type="region of interest" description="Disordered" evidence="8">
    <location>
        <begin position="185"/>
        <end position="212"/>
    </location>
</feature>
<organism evidence="13 14">
    <name type="scientific">Musa acuminata subsp. malaccensis</name>
    <name type="common">Wild banana</name>
    <name type="synonym">Musa malaccensis</name>
    <dbReference type="NCBI Taxonomy" id="214687"/>
    <lineage>
        <taxon>Eukaryota</taxon>
        <taxon>Viridiplantae</taxon>
        <taxon>Streptophyta</taxon>
        <taxon>Embryophyta</taxon>
        <taxon>Tracheophyta</taxon>
        <taxon>Spermatophyta</taxon>
        <taxon>Magnoliopsida</taxon>
        <taxon>Liliopsida</taxon>
        <taxon>Zingiberales</taxon>
        <taxon>Musaceae</taxon>
        <taxon>Musa</taxon>
    </lineage>
</organism>
<dbReference type="GO" id="GO:0003723">
    <property type="term" value="F:RNA binding"/>
    <property type="evidence" value="ECO:0007669"/>
    <property type="project" value="UniProtKB-UniRule"/>
</dbReference>
<evidence type="ECO:0000256" key="7">
    <source>
        <dbReference type="PROSITE-ProRule" id="PRU00723"/>
    </source>
</evidence>
<dbReference type="Pfam" id="PF00076">
    <property type="entry name" value="RRM_1"/>
    <property type="match status" value="1"/>
</dbReference>
<dbReference type="Pfam" id="PF23182">
    <property type="entry name" value="PABC_AtC3H46"/>
    <property type="match status" value="1"/>
</dbReference>
<dbReference type="InterPro" id="IPR035979">
    <property type="entry name" value="RBD_domain_sf"/>
</dbReference>
<dbReference type="GO" id="GO:0008270">
    <property type="term" value="F:zinc ion binding"/>
    <property type="evidence" value="ECO:0007669"/>
    <property type="project" value="UniProtKB-KW"/>
</dbReference>
<dbReference type="SMART" id="SM00360">
    <property type="entry name" value="RRM"/>
    <property type="match status" value="1"/>
</dbReference>
<keyword evidence="5" id="KW-0238">DNA-binding</keyword>
<evidence type="ECO:0000259" key="11">
    <source>
        <dbReference type="PROSITE" id="PS50103"/>
    </source>
</evidence>
<feature type="domain" description="C3H1-type" evidence="11">
    <location>
        <begin position="269"/>
        <end position="291"/>
    </location>
</feature>
<evidence type="ECO:0000256" key="6">
    <source>
        <dbReference type="PROSITE-ProRule" id="PRU00176"/>
    </source>
</evidence>
<keyword evidence="2 7" id="KW-0863">Zinc-finger</keyword>
<feature type="compositionally biased region" description="Basic and acidic residues" evidence="8">
    <location>
        <begin position="628"/>
        <end position="643"/>
    </location>
</feature>
<dbReference type="OrthoDB" id="670110at2759"/>
<evidence type="ECO:0000256" key="5">
    <source>
        <dbReference type="ARBA" id="ARBA00023125"/>
    </source>
</evidence>
<dbReference type="InterPro" id="IPR000571">
    <property type="entry name" value="Znf_CCCH"/>
</dbReference>
<dbReference type="Pfam" id="PF16131">
    <property type="entry name" value="Torus"/>
    <property type="match status" value="1"/>
</dbReference>
<reference evidence="13" key="2">
    <citation type="submission" date="2021-05" db="UniProtKB">
        <authorList>
            <consortium name="EnsemblPlants"/>
        </authorList>
    </citation>
    <scope>IDENTIFICATION</scope>
    <source>
        <strain evidence="13">subsp. malaccensis</strain>
    </source>
</reference>
<sequence length="689" mass="74313">MCARPTLSLFLSGACFFAVVCCCYKRRSQGVALLQSISSIMDANEATRMVFSKIQNLDPENAPRIMGLLLLQDDAEKEVIRLAFGHEALLHAVVVKAKEELGLAPPPSAGGSAAPPYLLRLNSAKRLLAVSSPSSGAPNSVFSRSGSSLGDIGLDGSLEQLQNSDELISPSNFSSSPFHGSGGDHVPDQLSFLGGPAAAPNSRSSKPSSGGDVIHPGVGCWSPRGNGDGSLFPYGLGWGLDGYQHQRSCSADDDLFLGAAPTLEFGWDPCLYFARGYCENGTACRFLHGLPEEAAATAVTGAKLDAVMQQRQELLMRSKSQRMGGASHLMAAGFPYSPTGSVRTSPSSTSSKFLSFLLQQQQNESQRAAAAAALMLGGDEANKLMGGSRIERSDLLGNHGSRQIYLTFPADSTFREEDVSNYFSIYGPVQDVRIPYQQKRMFGFVTFVYPETVRLILAKGNPHFVCDSRVLVKPYKEKAKLVPDKYNRKQQQQQQQQAERCTTSAALDAREAYDLHQLGAKMLYSSTSEELLWRRKLEEQQQAAELQRAIELQGRRFMGLQILDLNNQSFPTSATSSSIDSPIITSAQPISNLDRSSSRVASPTEAESLSIAEPDEKVNSSPGSLLKQQHESADEDGDSRGRADPNLPDSPFASPTKSSSMLDSFSTGEDMTTCCIANNGSSGNNSFFT</sequence>
<dbReference type="KEGG" id="mus:103989660"/>
<dbReference type="InterPro" id="IPR036855">
    <property type="entry name" value="Znf_CCCH_sf"/>
</dbReference>
<reference evidence="12" key="1">
    <citation type="submission" date="2021-03" db="EMBL/GenBank/DDBJ databases">
        <authorList>
            <consortium name="Genoscope - CEA"/>
            <person name="William W."/>
        </authorList>
    </citation>
    <scope>NUCLEOTIDE SEQUENCE</scope>
    <source>
        <strain evidence="12">Doubled-haploid Pahang</strain>
    </source>
</reference>
<dbReference type="InterPro" id="IPR000504">
    <property type="entry name" value="RRM_dom"/>
</dbReference>
<dbReference type="FunFam" id="3.30.70.330:FF:000678">
    <property type="entry name" value="zinc finger CCCH domain-containing protein 53-like isoform X2"/>
    <property type="match status" value="1"/>
</dbReference>
<dbReference type="InterPro" id="IPR056276">
    <property type="entry name" value="AtC3H46-like_PABC-like"/>
</dbReference>
<dbReference type="GO" id="GO:0003677">
    <property type="term" value="F:DNA binding"/>
    <property type="evidence" value="ECO:0007669"/>
    <property type="project" value="UniProtKB-KW"/>
</dbReference>
<keyword evidence="1 7" id="KW-0479">Metal-binding</keyword>
<dbReference type="EMBL" id="HG996471">
    <property type="protein sequence ID" value="CAG1848227.1"/>
    <property type="molecule type" value="Genomic_DNA"/>
</dbReference>
<name>A0A804JNH1_MUSAM</name>
<keyword evidence="9" id="KW-0732">Signal</keyword>
<dbReference type="Proteomes" id="UP000012960">
    <property type="component" value="Unplaced"/>
</dbReference>
<evidence type="ECO:0000256" key="1">
    <source>
        <dbReference type="ARBA" id="ARBA00022723"/>
    </source>
</evidence>
<feature type="compositionally biased region" description="Polar residues" evidence="8">
    <location>
        <begin position="653"/>
        <end position="667"/>
    </location>
</feature>
<evidence type="ECO:0000256" key="2">
    <source>
        <dbReference type="ARBA" id="ARBA00022771"/>
    </source>
</evidence>
<dbReference type="Gramene" id="Ma06_t34010.2">
    <property type="protein sequence ID" value="Ma06_p34010.2"/>
    <property type="gene ID" value="Ma06_g34010"/>
</dbReference>
<feature type="region of interest" description="Disordered" evidence="8">
    <location>
        <begin position="590"/>
        <end position="667"/>
    </location>
</feature>